<organism evidence="1 2">
    <name type="scientific">Phycomyces blakesleeanus (strain ATCC 8743b / DSM 1359 / FGSC 10004 / NBRC 33097 / NRRL 1555)</name>
    <dbReference type="NCBI Taxonomy" id="763407"/>
    <lineage>
        <taxon>Eukaryota</taxon>
        <taxon>Fungi</taxon>
        <taxon>Fungi incertae sedis</taxon>
        <taxon>Mucoromycota</taxon>
        <taxon>Mucoromycotina</taxon>
        <taxon>Mucoromycetes</taxon>
        <taxon>Mucorales</taxon>
        <taxon>Phycomycetaceae</taxon>
        <taxon>Phycomyces</taxon>
    </lineage>
</organism>
<dbReference type="RefSeq" id="XP_018288666.1">
    <property type="nucleotide sequence ID" value="XM_018436586.1"/>
</dbReference>
<accession>A0A167LK11</accession>
<evidence type="ECO:0000313" key="2">
    <source>
        <dbReference type="Proteomes" id="UP000077315"/>
    </source>
</evidence>
<proteinExistence type="predicted"/>
<dbReference type="InParanoid" id="A0A167LK11"/>
<protein>
    <submittedName>
        <fullName evidence="1">Uncharacterized protein</fullName>
    </submittedName>
</protein>
<dbReference type="OrthoDB" id="2286555at2759"/>
<dbReference type="VEuPathDB" id="FungiDB:PHYBLDRAFT_171372"/>
<reference evidence="2" key="1">
    <citation type="submission" date="2015-06" db="EMBL/GenBank/DDBJ databases">
        <title>Expansion of signal transduction pathways in fungi by whole-genome duplication.</title>
        <authorList>
            <consortium name="DOE Joint Genome Institute"/>
            <person name="Corrochano L.M."/>
            <person name="Kuo A."/>
            <person name="Marcet-Houben M."/>
            <person name="Polaino S."/>
            <person name="Salamov A."/>
            <person name="Villalobos J.M."/>
            <person name="Alvarez M.I."/>
            <person name="Avalos J."/>
            <person name="Benito E.P."/>
            <person name="Benoit I."/>
            <person name="Burger G."/>
            <person name="Camino L.P."/>
            <person name="Canovas D."/>
            <person name="Cerda-Olmedo E."/>
            <person name="Cheng J.-F."/>
            <person name="Dominguez A."/>
            <person name="Elias M."/>
            <person name="Eslava A.P."/>
            <person name="Glaser F."/>
            <person name="Grimwood J."/>
            <person name="Gutierrez G."/>
            <person name="Heitman J."/>
            <person name="Henrissat B."/>
            <person name="Iturriaga E.A."/>
            <person name="Lang B.F."/>
            <person name="Lavin J.L."/>
            <person name="Lee S."/>
            <person name="Li W."/>
            <person name="Lindquist E."/>
            <person name="Lopez-Garcia S."/>
            <person name="Luque E.M."/>
            <person name="Marcos A.T."/>
            <person name="Martin J."/>
            <person name="McCluskey K."/>
            <person name="Medina H.R."/>
            <person name="Miralles-Duran A."/>
            <person name="Miyazaki A."/>
            <person name="Munoz-Torres E."/>
            <person name="Oguiza J.A."/>
            <person name="Ohm R."/>
            <person name="Olmedo M."/>
            <person name="Orejas M."/>
            <person name="Ortiz-Castellanos L."/>
            <person name="Pisabarro A.G."/>
            <person name="Rodriguez-Romero J."/>
            <person name="Ruiz-Herrera J."/>
            <person name="Ruiz-Vazquez R."/>
            <person name="Sanz C."/>
            <person name="Schackwitz W."/>
            <person name="Schmutz J."/>
            <person name="Shahriari M."/>
            <person name="Shelest E."/>
            <person name="Silva-Franco F."/>
            <person name="Soanes D."/>
            <person name="Syed K."/>
            <person name="Tagua V.G."/>
            <person name="Talbot N.J."/>
            <person name="Thon M."/>
            <person name="De vries R.P."/>
            <person name="Wiebenga A."/>
            <person name="Yadav J.S."/>
            <person name="Braun E.L."/>
            <person name="Baker S."/>
            <person name="Garre V."/>
            <person name="Horwitz B."/>
            <person name="Torres-Martinez S."/>
            <person name="Idnurm A."/>
            <person name="Herrera-Estrella A."/>
            <person name="Gabaldon T."/>
            <person name="Grigoriev I.V."/>
        </authorList>
    </citation>
    <scope>NUCLEOTIDE SEQUENCE [LARGE SCALE GENOMIC DNA]</scope>
    <source>
        <strain evidence="2">NRRL 1555(-)</strain>
    </source>
</reference>
<name>A0A167LK11_PHYB8</name>
<dbReference type="GeneID" id="28997492"/>
<evidence type="ECO:0000313" key="1">
    <source>
        <dbReference type="EMBL" id="OAD70626.1"/>
    </source>
</evidence>
<dbReference type="AlphaFoldDB" id="A0A167LK11"/>
<sequence length="345" mass="39423">MPQIYWHMYTSLPTNNKNNKSYSFPDPDASQKNLLGPFVRGLMFFLQSFRAKRNLTGTTFPGGLTTLSPHFVCLSISPQVPNSHSSSYAEQYELLSLKCDAILLNISLFIGLLSRIMSLSFLHQLIFPESGSTSWNHIEVFYAGKYFTVCSLVESRCRFPPENVVPLILAFFHYDCLSWKRRKSKLVLSKWDKFYGELLPLRDVRQKSRTEGQKLINKSMTNASNLCSNLSILNKLERKFNFQAKSILAVDFVGKYFLEKKEGVAVAILVEELVIPIKKSDLEHASTTINVLFVLKNYALKLAEEVAAQPTRSKLRCIVRYKEPITALYQAPQIRSSEFLQHKTV</sequence>
<dbReference type="Proteomes" id="UP000077315">
    <property type="component" value="Unassembled WGS sequence"/>
</dbReference>
<gene>
    <name evidence="1" type="ORF">PHYBLDRAFT_171372</name>
</gene>
<dbReference type="EMBL" id="KV440988">
    <property type="protein sequence ID" value="OAD70626.1"/>
    <property type="molecule type" value="Genomic_DNA"/>
</dbReference>
<keyword evidence="2" id="KW-1185">Reference proteome</keyword>